<dbReference type="Pfam" id="PF00651">
    <property type="entry name" value="BTB"/>
    <property type="match status" value="1"/>
</dbReference>
<dbReference type="PROSITE" id="PS50097">
    <property type="entry name" value="BTB"/>
    <property type="match status" value="1"/>
</dbReference>
<dbReference type="Proteomes" id="UP000015102">
    <property type="component" value="Unassembled WGS sequence"/>
</dbReference>
<dbReference type="EnsemblMetazoa" id="MESCA000942-RA">
    <property type="protein sequence ID" value="MESCA000942-PA"/>
    <property type="gene ID" value="MESCA000942"/>
</dbReference>
<reference evidence="3" key="1">
    <citation type="submission" date="2013-02" db="EMBL/GenBank/DDBJ databases">
        <authorList>
            <person name="Hughes D."/>
        </authorList>
    </citation>
    <scope>NUCLEOTIDE SEQUENCE</scope>
    <source>
        <strain>Durham</strain>
        <strain evidence="3">NC isolate 2 -- Noor lab</strain>
    </source>
</reference>
<dbReference type="GO" id="GO:0000932">
    <property type="term" value="C:P-body"/>
    <property type="evidence" value="ECO:0007669"/>
    <property type="project" value="TreeGrafter"/>
</dbReference>
<dbReference type="AlphaFoldDB" id="T1GCD2"/>
<dbReference type="GO" id="GO:0022008">
    <property type="term" value="P:neurogenesis"/>
    <property type="evidence" value="ECO:0007669"/>
    <property type="project" value="TreeGrafter"/>
</dbReference>
<name>T1GCD2_MEGSC</name>
<dbReference type="GO" id="GO:0005829">
    <property type="term" value="C:cytosol"/>
    <property type="evidence" value="ECO:0007669"/>
    <property type="project" value="TreeGrafter"/>
</dbReference>
<accession>T1GCD2</accession>
<evidence type="ECO:0000259" key="1">
    <source>
        <dbReference type="PROSITE" id="PS50097"/>
    </source>
</evidence>
<dbReference type="SUPFAM" id="SSF54695">
    <property type="entry name" value="POZ domain"/>
    <property type="match status" value="1"/>
</dbReference>
<dbReference type="PANTHER" id="PTHR45774:SF3">
    <property type="entry name" value="BTB (POZ) DOMAIN-CONTAINING 2B-RELATED"/>
    <property type="match status" value="1"/>
</dbReference>
<organism evidence="2 3">
    <name type="scientific">Megaselia scalaris</name>
    <name type="common">Humpbacked fly</name>
    <name type="synonym">Phora scalaris</name>
    <dbReference type="NCBI Taxonomy" id="36166"/>
    <lineage>
        <taxon>Eukaryota</taxon>
        <taxon>Metazoa</taxon>
        <taxon>Ecdysozoa</taxon>
        <taxon>Arthropoda</taxon>
        <taxon>Hexapoda</taxon>
        <taxon>Insecta</taxon>
        <taxon>Pterygota</taxon>
        <taxon>Neoptera</taxon>
        <taxon>Endopterygota</taxon>
        <taxon>Diptera</taxon>
        <taxon>Brachycera</taxon>
        <taxon>Muscomorpha</taxon>
        <taxon>Platypezoidea</taxon>
        <taxon>Phoridae</taxon>
        <taxon>Megaseliini</taxon>
        <taxon>Megaselia</taxon>
    </lineage>
</organism>
<dbReference type="STRING" id="36166.T1GCD2"/>
<dbReference type="InterPro" id="IPR011333">
    <property type="entry name" value="SKP1/BTB/POZ_sf"/>
</dbReference>
<dbReference type="EMBL" id="CAQQ02023477">
    <property type="status" value="NOT_ANNOTATED_CDS"/>
    <property type="molecule type" value="Genomic_DNA"/>
</dbReference>
<keyword evidence="3" id="KW-1185">Reference proteome</keyword>
<feature type="domain" description="BTB" evidence="1">
    <location>
        <begin position="61"/>
        <end position="130"/>
    </location>
</feature>
<protein>
    <recommendedName>
        <fullName evidence="1">BTB domain-containing protein</fullName>
    </recommendedName>
</protein>
<dbReference type="HOGENOM" id="CLU_1258886_0_0_1"/>
<dbReference type="PANTHER" id="PTHR45774">
    <property type="entry name" value="BTB/POZ DOMAIN-CONTAINING"/>
    <property type="match status" value="1"/>
</dbReference>
<dbReference type="OMA" id="HENTMNM"/>
<reference evidence="2" key="2">
    <citation type="submission" date="2015-06" db="UniProtKB">
        <authorList>
            <consortium name="EnsemblMetazoa"/>
        </authorList>
    </citation>
    <scope>IDENTIFICATION</scope>
</reference>
<proteinExistence type="predicted"/>
<evidence type="ECO:0000313" key="2">
    <source>
        <dbReference type="EnsemblMetazoa" id="MESCA000942-PA"/>
    </source>
</evidence>
<evidence type="ECO:0000313" key="3">
    <source>
        <dbReference type="Proteomes" id="UP000015102"/>
    </source>
</evidence>
<dbReference type="SMART" id="SM00225">
    <property type="entry name" value="BTB"/>
    <property type="match status" value="1"/>
</dbReference>
<dbReference type="InterPro" id="IPR000210">
    <property type="entry name" value="BTB/POZ_dom"/>
</dbReference>
<dbReference type="Gene3D" id="3.30.710.10">
    <property type="entry name" value="Potassium Channel Kv1.1, Chain A"/>
    <property type="match status" value="1"/>
</dbReference>
<sequence length="220" mass="25928">MLAVCMSLHCSLESRDCFQGPRPLFSPRLYPFYNMYATKNLHEIPRFIHRRKHLYVNEKYTDVEFIVGEKDEKITIKAHKLFLTMASPVFEKMFYGSEAKSQPIKIKDVSPVVFEKMINFIYTENWTISDFGFENAFDLCFLAKDYELPELEERCIQILLSKIDVGNACRLYEFALPRLLSRTKTLILTETIYLSILQHENTMNMKESTFLMILEECLVE</sequence>